<reference evidence="1" key="1">
    <citation type="submission" date="2023-04" db="EMBL/GenBank/DDBJ databases">
        <title>Genomic characterization of faba bean (Vicia faba) microsymbionts in Mexican soils.</title>
        <authorList>
            <person name="Rivera Orduna F.N."/>
            <person name="Guevara-Luna J."/>
            <person name="Yan J."/>
            <person name="Arroyo-Herrera I."/>
            <person name="Li Y."/>
            <person name="Vasquez-Murrieta M.S."/>
            <person name="Wang E.T."/>
        </authorList>
    </citation>
    <scope>NUCLEOTIDE SEQUENCE</scope>
    <source>
        <strain evidence="1">CH26</strain>
    </source>
</reference>
<evidence type="ECO:0000313" key="1">
    <source>
        <dbReference type="EMBL" id="MDR9774328.1"/>
    </source>
</evidence>
<dbReference type="InterPro" id="IPR027417">
    <property type="entry name" value="P-loop_NTPase"/>
</dbReference>
<proteinExistence type="predicted"/>
<sequence length="543" mass="61584">MPQLIRRNIIDFGKIDAKSSMVSRDAASKDLFMKAFTIPPTFDKSAFVSGDRYLVYGTKGSGKTALLRYMMEEEKQRGSATKFVVFSEDISAQDLNKIGSAIDVENVLTPEIGDRVDVKDMWKLFLIKALCDLMADNKDLCNDHPRTERLRKVVDEALAGPGVGVLDRISKVVKGGTLRFKTGFADIFEIEALLNLERSNGTSEIDYSRFADLVINSLCRSEFPLDVRYCLYIDELNLSMLQQKKHKKDSILIRDLVQAVGHLNRIFVEKGVPIFIYAAIRIEVAKAINVSRNEIDKYLIDHGQKTQWHSGFEVSQYPLFSIIEQRIVAIEKKATGRSSQPAQIWADYFAGDLFGVGAKQFLSEVTWCNPRDIVNIFNLASAAMPSRLKYDTEVFAAIAHAYSDRVWSERAEELNAEHSMTVVNTIKRLLSSYYQHFKIETLKKHAETVAQSDQVLRQVLNTVGIEKVCRDLYHVGIVGQSLAQTNGARSVDQSKSFIQTWFYRDNVEFDPSQWMIVHLALYPCLKLGSWRAERFAKDPRIAS</sequence>
<comment type="caution">
    <text evidence="1">The sequence shown here is derived from an EMBL/GenBank/DDBJ whole genome shotgun (WGS) entry which is preliminary data.</text>
</comment>
<dbReference type="NCBIfam" id="NF047389">
    <property type="entry name" value="ATPase_Sll1717"/>
    <property type="match status" value="1"/>
</dbReference>
<name>A0AAJ2GXK1_9HYPH</name>
<organism evidence="1 2">
    <name type="scientific">Rhizobium hidalgonense</name>
    <dbReference type="NCBI Taxonomy" id="1538159"/>
    <lineage>
        <taxon>Bacteria</taxon>
        <taxon>Pseudomonadati</taxon>
        <taxon>Pseudomonadota</taxon>
        <taxon>Alphaproteobacteria</taxon>
        <taxon>Hyphomicrobiales</taxon>
        <taxon>Rhizobiaceae</taxon>
        <taxon>Rhizobium/Agrobacterium group</taxon>
        <taxon>Rhizobium</taxon>
    </lineage>
</organism>
<dbReference type="AlphaFoldDB" id="A0AAJ2GXK1"/>
<dbReference type="EMBL" id="JAVLSF010000008">
    <property type="protein sequence ID" value="MDR9774328.1"/>
    <property type="molecule type" value="Genomic_DNA"/>
</dbReference>
<accession>A0AAJ2GXK1</accession>
<dbReference type="InterPro" id="IPR059206">
    <property type="entry name" value="Sll1717-like"/>
</dbReference>
<dbReference type="SUPFAM" id="SSF52540">
    <property type="entry name" value="P-loop containing nucleoside triphosphate hydrolases"/>
    <property type="match status" value="1"/>
</dbReference>
<protein>
    <submittedName>
        <fullName evidence="1">Uncharacterized protein</fullName>
    </submittedName>
</protein>
<dbReference type="Proteomes" id="UP001268610">
    <property type="component" value="Unassembled WGS sequence"/>
</dbReference>
<evidence type="ECO:0000313" key="2">
    <source>
        <dbReference type="Proteomes" id="UP001268610"/>
    </source>
</evidence>
<gene>
    <name evidence="1" type="ORF">RJJ65_16980</name>
</gene>
<dbReference type="RefSeq" id="WP_310865617.1">
    <property type="nucleotide sequence ID" value="NZ_JAVLSF010000008.1"/>
</dbReference>